<accession>A0ABU5UCC9</accession>
<evidence type="ECO:0000259" key="1">
    <source>
        <dbReference type="Pfam" id="PF00583"/>
    </source>
</evidence>
<dbReference type="EMBL" id="JAYGHG010000005">
    <property type="protein sequence ID" value="MEA5580770.1"/>
    <property type="molecule type" value="Genomic_DNA"/>
</dbReference>
<dbReference type="InterPro" id="IPR016181">
    <property type="entry name" value="Acyl_CoA_acyltransferase"/>
</dbReference>
<name>A0ABU5UCC9_9CYAN</name>
<dbReference type="InterPro" id="IPR000182">
    <property type="entry name" value="GNAT_dom"/>
</dbReference>
<dbReference type="RefSeq" id="WP_323195180.1">
    <property type="nucleotide sequence ID" value="NZ_JAYGHG010000005.1"/>
</dbReference>
<proteinExistence type="predicted"/>
<comment type="caution">
    <text evidence="2">The sequence shown here is derived from an EMBL/GenBank/DDBJ whole genome shotgun (WGS) entry which is preliminary data.</text>
</comment>
<keyword evidence="2" id="KW-0012">Acyltransferase</keyword>
<keyword evidence="3" id="KW-1185">Reference proteome</keyword>
<gene>
    <name evidence="2" type="ORF">VB620_05370</name>
</gene>
<dbReference type="EC" id="2.3.1.-" evidence="2"/>
<dbReference type="SUPFAM" id="SSF55729">
    <property type="entry name" value="Acyl-CoA N-acyltransferases (Nat)"/>
    <property type="match status" value="1"/>
</dbReference>
<protein>
    <submittedName>
        <fullName evidence="2">GNAT family N-acetyltransferase</fullName>
        <ecNumber evidence="2">2.3.1.-</ecNumber>
    </submittedName>
</protein>
<dbReference type="GO" id="GO:0016746">
    <property type="term" value="F:acyltransferase activity"/>
    <property type="evidence" value="ECO:0007669"/>
    <property type="project" value="UniProtKB-KW"/>
</dbReference>
<evidence type="ECO:0000313" key="3">
    <source>
        <dbReference type="Proteomes" id="UP001302120"/>
    </source>
</evidence>
<dbReference type="Pfam" id="PF00583">
    <property type="entry name" value="Acetyltransf_1"/>
    <property type="match status" value="1"/>
</dbReference>
<feature type="domain" description="N-acetyltransferase" evidence="1">
    <location>
        <begin position="14"/>
        <end position="85"/>
    </location>
</feature>
<dbReference type="Gene3D" id="3.40.630.30">
    <property type="match status" value="1"/>
</dbReference>
<sequence length="85" mass="10064">MRYFHLIKLQSRVRHERLIRICFIDYDREIALVVEHQNRQTQKPEILAVGRLSKLHNTNTAEFAILVCDRHQSQGIGTELLKKLL</sequence>
<dbReference type="Proteomes" id="UP001302120">
    <property type="component" value="Unassembled WGS sequence"/>
</dbReference>
<evidence type="ECO:0000313" key="2">
    <source>
        <dbReference type="EMBL" id="MEA5580770.1"/>
    </source>
</evidence>
<keyword evidence="2" id="KW-0808">Transferase</keyword>
<organism evidence="2 3">
    <name type="scientific">Nodularia harveyana UHCC-0300</name>
    <dbReference type="NCBI Taxonomy" id="2974287"/>
    <lineage>
        <taxon>Bacteria</taxon>
        <taxon>Bacillati</taxon>
        <taxon>Cyanobacteriota</taxon>
        <taxon>Cyanophyceae</taxon>
        <taxon>Nostocales</taxon>
        <taxon>Nodulariaceae</taxon>
        <taxon>Nodularia</taxon>
    </lineage>
</organism>
<reference evidence="2 3" key="1">
    <citation type="submission" date="2023-12" db="EMBL/GenBank/DDBJ databases">
        <title>Baltic Sea Cyanobacteria.</title>
        <authorList>
            <person name="Delbaje E."/>
            <person name="Fewer D.P."/>
            <person name="Shishido T.K."/>
        </authorList>
    </citation>
    <scope>NUCLEOTIDE SEQUENCE [LARGE SCALE GENOMIC DNA]</scope>
    <source>
        <strain evidence="2 3">UHCC-0300</strain>
    </source>
</reference>